<gene>
    <name evidence="3" type="ORF">HWQ56_19490</name>
</gene>
<dbReference type="GO" id="GO:0005829">
    <property type="term" value="C:cytosol"/>
    <property type="evidence" value="ECO:0007669"/>
    <property type="project" value="TreeGrafter"/>
</dbReference>
<dbReference type="GO" id="GO:0003700">
    <property type="term" value="F:DNA-binding transcription factor activity"/>
    <property type="evidence" value="ECO:0007669"/>
    <property type="project" value="TreeGrafter"/>
</dbReference>
<reference evidence="3 4" key="1">
    <citation type="submission" date="2020-06" db="EMBL/GenBank/DDBJ databases">
        <title>Pseudomonas eucalypticola sp. nov., an endophyte of Eucalyptus dunnii leaves with biocontrol ability of eucalyptus leaf blight.</title>
        <authorList>
            <person name="Liu Y."/>
            <person name="Song Z."/>
            <person name="Zeng H."/>
            <person name="Lu M."/>
            <person name="Wang X."/>
            <person name="Lian X."/>
            <person name="Zhang Q."/>
        </authorList>
    </citation>
    <scope>NUCLEOTIDE SEQUENCE [LARGE SCALE GENOMIC DNA]</scope>
    <source>
        <strain evidence="3 4">NP-1</strain>
    </source>
</reference>
<keyword evidence="1" id="KW-0238">DNA-binding</keyword>
<feature type="domain" description="HTH cro/C1-type" evidence="2">
    <location>
        <begin position="92"/>
        <end position="146"/>
    </location>
</feature>
<name>A0A7D5DAC9_9PSED</name>
<dbReference type="Pfam" id="PF01381">
    <property type="entry name" value="HTH_3"/>
    <property type="match status" value="1"/>
</dbReference>
<sequence>MTMNLATKSQFALQDRTQLSTTEQSTIAQAGSSAFTVTAIEVKLVSSSLATAHTDFDDFMTELEADSSNSDSFIKAGNWIAETFYGEDGLTLKTARLRRGLSQKQLAEMTGLTQPYISTIEKNGADVLLSTANKICIALDIPLENLTSMMERQRNINIKDKP</sequence>
<dbReference type="PANTHER" id="PTHR46797:SF1">
    <property type="entry name" value="METHYLPHOSPHONATE SYNTHASE"/>
    <property type="match status" value="1"/>
</dbReference>
<dbReference type="SUPFAM" id="SSF47413">
    <property type="entry name" value="lambda repressor-like DNA-binding domains"/>
    <property type="match status" value="1"/>
</dbReference>
<proteinExistence type="predicted"/>
<dbReference type="CDD" id="cd00093">
    <property type="entry name" value="HTH_XRE"/>
    <property type="match status" value="1"/>
</dbReference>
<dbReference type="GO" id="GO:0003677">
    <property type="term" value="F:DNA binding"/>
    <property type="evidence" value="ECO:0007669"/>
    <property type="project" value="UniProtKB-KW"/>
</dbReference>
<dbReference type="Gene3D" id="1.10.260.40">
    <property type="entry name" value="lambda repressor-like DNA-binding domains"/>
    <property type="match status" value="1"/>
</dbReference>
<organism evidence="3 4">
    <name type="scientific">Pseudomonas eucalypticola</name>
    <dbReference type="NCBI Taxonomy" id="2599595"/>
    <lineage>
        <taxon>Bacteria</taxon>
        <taxon>Pseudomonadati</taxon>
        <taxon>Pseudomonadota</taxon>
        <taxon>Gammaproteobacteria</taxon>
        <taxon>Pseudomonadales</taxon>
        <taxon>Pseudomonadaceae</taxon>
        <taxon>Pseudomonas</taxon>
    </lineage>
</organism>
<evidence type="ECO:0000313" key="4">
    <source>
        <dbReference type="Proteomes" id="UP000509568"/>
    </source>
</evidence>
<evidence type="ECO:0000259" key="2">
    <source>
        <dbReference type="PROSITE" id="PS50943"/>
    </source>
</evidence>
<dbReference type="EMBL" id="CP056030">
    <property type="protein sequence ID" value="QKZ05855.1"/>
    <property type="molecule type" value="Genomic_DNA"/>
</dbReference>
<dbReference type="SMART" id="SM00530">
    <property type="entry name" value="HTH_XRE"/>
    <property type="match status" value="1"/>
</dbReference>
<keyword evidence="4" id="KW-1185">Reference proteome</keyword>
<dbReference type="PANTHER" id="PTHR46797">
    <property type="entry name" value="HTH-TYPE TRANSCRIPTIONAL REGULATOR"/>
    <property type="match status" value="1"/>
</dbReference>
<dbReference type="AlphaFoldDB" id="A0A7D5DAC9"/>
<accession>A0A7D5DAC9</accession>
<dbReference type="InterPro" id="IPR001387">
    <property type="entry name" value="Cro/C1-type_HTH"/>
</dbReference>
<dbReference type="InterPro" id="IPR010982">
    <property type="entry name" value="Lambda_DNA-bd_dom_sf"/>
</dbReference>
<dbReference type="InterPro" id="IPR050807">
    <property type="entry name" value="TransReg_Diox_bact_type"/>
</dbReference>
<evidence type="ECO:0000313" key="3">
    <source>
        <dbReference type="EMBL" id="QKZ05855.1"/>
    </source>
</evidence>
<dbReference type="KEGG" id="pez:HWQ56_19490"/>
<dbReference type="Proteomes" id="UP000509568">
    <property type="component" value="Chromosome"/>
</dbReference>
<dbReference type="PROSITE" id="PS50943">
    <property type="entry name" value="HTH_CROC1"/>
    <property type="match status" value="1"/>
</dbReference>
<evidence type="ECO:0000256" key="1">
    <source>
        <dbReference type="ARBA" id="ARBA00023125"/>
    </source>
</evidence>
<protein>
    <submittedName>
        <fullName evidence="3">Helix-turn-helix transcriptional regulator</fullName>
    </submittedName>
</protein>